<feature type="compositionally biased region" description="Basic and acidic residues" evidence="1">
    <location>
        <begin position="1"/>
        <end position="15"/>
    </location>
</feature>
<comment type="caution">
    <text evidence="2">The sequence shown here is derived from an EMBL/GenBank/DDBJ whole genome shotgun (WGS) entry which is preliminary data.</text>
</comment>
<feature type="compositionally biased region" description="Polar residues" evidence="1">
    <location>
        <begin position="16"/>
        <end position="25"/>
    </location>
</feature>
<reference evidence="2" key="1">
    <citation type="submission" date="2022-11" db="EMBL/GenBank/DDBJ databases">
        <title>Genome Resource of Sclerotinia nivalis Strain SnTB1, a Plant Pathogen Isolated from American Ginseng.</title>
        <authorList>
            <person name="Fan S."/>
        </authorList>
    </citation>
    <scope>NUCLEOTIDE SEQUENCE</scope>
    <source>
        <strain evidence="2">SnTB1</strain>
    </source>
</reference>
<name>A0A9X0DGC2_9HELO</name>
<evidence type="ECO:0000313" key="2">
    <source>
        <dbReference type="EMBL" id="KAJ8062491.1"/>
    </source>
</evidence>
<dbReference type="EMBL" id="JAPEIS010000010">
    <property type="protein sequence ID" value="KAJ8062491.1"/>
    <property type="molecule type" value="Genomic_DNA"/>
</dbReference>
<feature type="compositionally biased region" description="Low complexity" evidence="1">
    <location>
        <begin position="41"/>
        <end position="55"/>
    </location>
</feature>
<dbReference type="OrthoDB" id="448448at2759"/>
<evidence type="ECO:0000313" key="3">
    <source>
        <dbReference type="Proteomes" id="UP001152300"/>
    </source>
</evidence>
<proteinExistence type="predicted"/>
<organism evidence="2 3">
    <name type="scientific">Sclerotinia nivalis</name>
    <dbReference type="NCBI Taxonomy" id="352851"/>
    <lineage>
        <taxon>Eukaryota</taxon>
        <taxon>Fungi</taxon>
        <taxon>Dikarya</taxon>
        <taxon>Ascomycota</taxon>
        <taxon>Pezizomycotina</taxon>
        <taxon>Leotiomycetes</taxon>
        <taxon>Helotiales</taxon>
        <taxon>Sclerotiniaceae</taxon>
        <taxon>Sclerotinia</taxon>
    </lineage>
</organism>
<gene>
    <name evidence="2" type="ORF">OCU04_009021</name>
</gene>
<keyword evidence="3" id="KW-1185">Reference proteome</keyword>
<dbReference type="Proteomes" id="UP001152300">
    <property type="component" value="Unassembled WGS sequence"/>
</dbReference>
<feature type="region of interest" description="Disordered" evidence="1">
    <location>
        <begin position="1"/>
        <end position="56"/>
    </location>
</feature>
<accession>A0A9X0DGC2</accession>
<evidence type="ECO:0000256" key="1">
    <source>
        <dbReference type="SAM" id="MobiDB-lite"/>
    </source>
</evidence>
<sequence>MDQNRKRSFGDHESSIDISRQAEISESQKKKRRELEFPLMSSNDENSLSSNDSDSYVPDSVEEYASLYHSLYNEKLACFGMIHAVRAKILDQAALGLPIGSIESFPFKTRFQEQCVFLDPSHGSHQDSQGGYAVLSHHTGRALSDIRKLGPIYFVFHLLVGDVPGISQTPREKDAYIMLDIIIFGSRDFGADISEILSSKRLYLQHPGPLKENIEYENPHFLKFEPSLSGVAEAAHAEFSNIDISTTPPSIAPTTIRSDDEAALQPRLQNEVKKILNSLTRSKSLKRIEADIRINTPLLR</sequence>
<protein>
    <submittedName>
        <fullName evidence="2">Uncharacterized protein</fullName>
    </submittedName>
</protein>
<dbReference type="AlphaFoldDB" id="A0A9X0DGC2"/>